<organism evidence="2 5">
    <name type="scientific">Phytopseudomonas dryadis</name>
    <dbReference type="NCBI Taxonomy" id="2487520"/>
    <lineage>
        <taxon>Bacteria</taxon>
        <taxon>Pseudomonadati</taxon>
        <taxon>Pseudomonadota</taxon>
        <taxon>Gammaproteobacteria</taxon>
        <taxon>Pseudomonadales</taxon>
        <taxon>Pseudomonadaceae</taxon>
        <taxon>Phytopseudomonas</taxon>
    </lineage>
</organism>
<dbReference type="EMBL" id="QJUL01000001">
    <property type="protein sequence ID" value="TBU97498.1"/>
    <property type="molecule type" value="Genomic_DNA"/>
</dbReference>
<keyword evidence="1" id="KW-0812">Transmembrane</keyword>
<proteinExistence type="predicted"/>
<protein>
    <submittedName>
        <fullName evidence="2">Uncharacterized protein</fullName>
    </submittedName>
</protein>
<sequence length="62" mass="7014">MYVANNDQSSNPHAVSTTVIHERYLEALKNQRREALILGVGYGVSITSFCWYFGLQLHTLLS</sequence>
<dbReference type="Proteomes" id="UP000293172">
    <property type="component" value="Unassembled WGS sequence"/>
</dbReference>
<name>A0A4Q9RBC0_9GAMM</name>
<evidence type="ECO:0000313" key="4">
    <source>
        <dbReference type="Proteomes" id="UP000291334"/>
    </source>
</evidence>
<feature type="transmembrane region" description="Helical" evidence="1">
    <location>
        <begin position="35"/>
        <end position="54"/>
    </location>
</feature>
<keyword evidence="1" id="KW-0472">Membrane</keyword>
<evidence type="ECO:0000256" key="1">
    <source>
        <dbReference type="SAM" id="Phobius"/>
    </source>
</evidence>
<accession>A0A4Q9RBC0</accession>
<keyword evidence="1" id="KW-1133">Transmembrane helix</keyword>
<gene>
    <name evidence="3" type="ORF">DNK34_00580</name>
    <name evidence="2" type="ORF">DNK44_00480</name>
</gene>
<evidence type="ECO:0000313" key="5">
    <source>
        <dbReference type="Proteomes" id="UP000293172"/>
    </source>
</evidence>
<dbReference type="AlphaFoldDB" id="A0A4Q9RBC0"/>
<evidence type="ECO:0000313" key="3">
    <source>
        <dbReference type="EMBL" id="TBV09970.1"/>
    </source>
</evidence>
<dbReference type="EMBL" id="QJUM01000001">
    <property type="protein sequence ID" value="TBV09970.1"/>
    <property type="molecule type" value="Genomic_DNA"/>
</dbReference>
<dbReference type="Proteomes" id="UP000291334">
    <property type="component" value="Unassembled WGS sequence"/>
</dbReference>
<dbReference type="RefSeq" id="WP_131176537.1">
    <property type="nucleotide sequence ID" value="NZ_QJUL01000001.1"/>
</dbReference>
<reference evidence="4 5" key="1">
    <citation type="submission" date="2018-06" db="EMBL/GenBank/DDBJ databases">
        <title>Three novel Pseudomonas species isolated from symptomatic oak.</title>
        <authorList>
            <person name="Bueno-Gonzalez V."/>
            <person name="Brady C."/>
        </authorList>
    </citation>
    <scope>NUCLEOTIDE SEQUENCE [LARGE SCALE GENOMIC DNA]</scope>
    <source>
        <strain evidence="3 4">P26B</strain>
        <strain evidence="2 5">P6B</strain>
    </source>
</reference>
<keyword evidence="4" id="KW-1185">Reference proteome</keyword>
<comment type="caution">
    <text evidence="2">The sequence shown here is derived from an EMBL/GenBank/DDBJ whole genome shotgun (WGS) entry which is preliminary data.</text>
</comment>
<evidence type="ECO:0000313" key="2">
    <source>
        <dbReference type="EMBL" id="TBU97498.1"/>
    </source>
</evidence>